<organism evidence="4 5">
    <name type="scientific">Callosobruchus maculatus</name>
    <name type="common">Southern cowpea weevil</name>
    <name type="synonym">Pulse bruchid</name>
    <dbReference type="NCBI Taxonomy" id="64391"/>
    <lineage>
        <taxon>Eukaryota</taxon>
        <taxon>Metazoa</taxon>
        <taxon>Ecdysozoa</taxon>
        <taxon>Arthropoda</taxon>
        <taxon>Hexapoda</taxon>
        <taxon>Insecta</taxon>
        <taxon>Pterygota</taxon>
        <taxon>Neoptera</taxon>
        <taxon>Endopterygota</taxon>
        <taxon>Coleoptera</taxon>
        <taxon>Polyphaga</taxon>
        <taxon>Cucujiformia</taxon>
        <taxon>Chrysomeloidea</taxon>
        <taxon>Chrysomelidae</taxon>
        <taxon>Bruchinae</taxon>
        <taxon>Bruchini</taxon>
        <taxon>Callosobruchus</taxon>
    </lineage>
</organism>
<proteinExistence type="predicted"/>
<dbReference type="AlphaFoldDB" id="A0A653BS89"/>
<evidence type="ECO:0000259" key="3">
    <source>
        <dbReference type="Pfam" id="PF14772"/>
    </source>
</evidence>
<dbReference type="Proteomes" id="UP000410492">
    <property type="component" value="Unassembled WGS sequence"/>
</dbReference>
<dbReference type="InterPro" id="IPR039505">
    <property type="entry name" value="DRC1/2_N"/>
</dbReference>
<evidence type="ECO:0000313" key="5">
    <source>
        <dbReference type="Proteomes" id="UP000410492"/>
    </source>
</evidence>
<evidence type="ECO:0000256" key="1">
    <source>
        <dbReference type="ARBA" id="ARBA00023054"/>
    </source>
</evidence>
<sequence length="697" mass="81421">MDKDSDEIIIIGDVLNEPQVTSKDPNERKLARRLRIAKRWNVIRRLSMPAEVLAEQAINDPVQLQILKSAELLQKYVVHAEEEITNVRVDCDAREVDRREMEGIGREKVVEQLDAEATAATEMFHEIAEKWSSIQKYQDPLRIHEEIASQREKCDLLIKQKDEIIAMLKHELKLTTRRFDKDQHKQIGEINTLTHRIEKQLTFMRNAYQMERQLIEDVLMMERERVIGEDNKKWEDLYKKRDQEENVIAERKMHRLEEFNEKMTEIRVDHQERFRETKIKIERDIEFMVRELEKIKALALMNSEKLDYNYQILKTREDENLIIKSQNKRRMNKLQDAVRDMKQKIRDYKNSTEDRIEKLTVGIKKLHQSIMDIDAKADRFATINDEKFHKVWDINTAIIKKLLKRIVATDKILYEQQMGVEWQQPNQSPMTKSQLPSYKNAMATVFPSANVSNQRLSEASKNSALSVLSVGASLSATKPETVMEDKPAPDTTTAVTECYTNLYYKRLVKHILKQVSDRSGFLTESVLKKLLKGYQDDQHTIVRLDNVFDCLKITNKKYIGLMVNYFIPYAFCPVCSGMNPVDTVMKFGSAGTVSILSMIIDQDEPMDNTDLDRSYYAIQQPEDKIDEIVIDLVTSEAFIHDREVPKDDAIEEICGTAMLDQFLDDQCYTTEVNEKTGKQVKRLITADERLLCRYNHP</sequence>
<dbReference type="GO" id="GO:0003352">
    <property type="term" value="P:regulation of cilium movement"/>
    <property type="evidence" value="ECO:0007669"/>
    <property type="project" value="TreeGrafter"/>
</dbReference>
<protein>
    <recommendedName>
        <fullName evidence="3">Dynein regulatory complex protein 1/2 N-terminal domain-containing protein</fullName>
    </recommendedName>
</protein>
<dbReference type="OrthoDB" id="10260459at2759"/>
<name>A0A653BS89_CALMS</name>
<accession>A0A653BS89</accession>
<dbReference type="GO" id="GO:0070286">
    <property type="term" value="P:axonemal dynein complex assembly"/>
    <property type="evidence" value="ECO:0007669"/>
    <property type="project" value="InterPro"/>
</dbReference>
<dbReference type="Pfam" id="PF14772">
    <property type="entry name" value="NYD-SP28"/>
    <property type="match status" value="1"/>
</dbReference>
<evidence type="ECO:0000313" key="4">
    <source>
        <dbReference type="EMBL" id="VEN38425.1"/>
    </source>
</evidence>
<dbReference type="PANTHER" id="PTHR21625:SF1">
    <property type="entry name" value="DYNEIN REGULATORY COMPLEX PROTEIN 1"/>
    <property type="match status" value="1"/>
</dbReference>
<dbReference type="EMBL" id="CAACVG010004501">
    <property type="protein sequence ID" value="VEN38425.1"/>
    <property type="molecule type" value="Genomic_DNA"/>
</dbReference>
<dbReference type="GO" id="GO:0005858">
    <property type="term" value="C:axonemal dynein complex"/>
    <property type="evidence" value="ECO:0007669"/>
    <property type="project" value="InterPro"/>
</dbReference>
<keyword evidence="5" id="KW-1185">Reference proteome</keyword>
<evidence type="ECO:0000256" key="2">
    <source>
        <dbReference type="SAM" id="Coils"/>
    </source>
</evidence>
<feature type="domain" description="Dynein regulatory complex protein 1/2 N-terminal" evidence="3">
    <location>
        <begin position="90"/>
        <end position="190"/>
    </location>
</feature>
<feature type="coiled-coil region" evidence="2">
    <location>
        <begin position="324"/>
        <end position="351"/>
    </location>
</feature>
<keyword evidence="1 2" id="KW-0175">Coiled coil</keyword>
<dbReference type="GO" id="GO:0060285">
    <property type="term" value="P:cilium-dependent cell motility"/>
    <property type="evidence" value="ECO:0007669"/>
    <property type="project" value="TreeGrafter"/>
</dbReference>
<dbReference type="PANTHER" id="PTHR21625">
    <property type="entry name" value="NYD-SP28 PROTEIN"/>
    <property type="match status" value="1"/>
</dbReference>
<gene>
    <name evidence="4" type="ORF">CALMAC_LOCUS3328</name>
</gene>
<reference evidence="4 5" key="1">
    <citation type="submission" date="2019-01" db="EMBL/GenBank/DDBJ databases">
        <authorList>
            <person name="Sayadi A."/>
        </authorList>
    </citation>
    <scope>NUCLEOTIDE SEQUENCE [LARGE SCALE GENOMIC DNA]</scope>
</reference>
<dbReference type="InterPro" id="IPR039750">
    <property type="entry name" value="DRC1/DRC2"/>
</dbReference>